<evidence type="ECO:0000256" key="3">
    <source>
        <dbReference type="ARBA" id="ARBA00022457"/>
    </source>
</evidence>
<evidence type="ECO:0000256" key="14">
    <source>
        <dbReference type="ARBA" id="ARBA00041592"/>
    </source>
</evidence>
<dbReference type="Pfam" id="PF14815">
    <property type="entry name" value="NUDIX_4"/>
    <property type="match status" value="1"/>
</dbReference>
<feature type="domain" description="N-acetyltransferase" evidence="19">
    <location>
        <begin position="17"/>
        <end position="180"/>
    </location>
</feature>
<dbReference type="EC" id="3.6.1.55" evidence="12"/>
<evidence type="ECO:0000313" key="22">
    <source>
        <dbReference type="Proteomes" id="UP000321746"/>
    </source>
</evidence>
<dbReference type="Proteomes" id="UP000321746">
    <property type="component" value="Unassembled WGS sequence"/>
</dbReference>
<keyword evidence="5 18" id="KW-0479">Metal-binding</keyword>
<dbReference type="GO" id="GO:0006281">
    <property type="term" value="P:DNA repair"/>
    <property type="evidence" value="ECO:0007669"/>
    <property type="project" value="UniProtKB-KW"/>
</dbReference>
<dbReference type="InterPro" id="IPR015797">
    <property type="entry name" value="NUDIX_hydrolase-like_dom_sf"/>
</dbReference>
<evidence type="ECO:0000256" key="6">
    <source>
        <dbReference type="ARBA" id="ARBA00022763"/>
    </source>
</evidence>
<keyword evidence="22" id="KW-1185">Reference proteome</keyword>
<dbReference type="EMBL" id="BJYG01000047">
    <property type="protein sequence ID" value="GEN64602.1"/>
    <property type="molecule type" value="Genomic_DNA"/>
</dbReference>
<keyword evidence="4" id="KW-0235">DNA replication</keyword>
<dbReference type="InterPro" id="IPR029119">
    <property type="entry name" value="MutY_C"/>
</dbReference>
<evidence type="ECO:0000256" key="13">
    <source>
        <dbReference type="ARBA" id="ARBA00040794"/>
    </source>
</evidence>
<evidence type="ECO:0000256" key="5">
    <source>
        <dbReference type="ARBA" id="ARBA00022723"/>
    </source>
</evidence>
<comment type="cofactor">
    <cofactor evidence="1 18">
        <name>Mg(2+)</name>
        <dbReference type="ChEBI" id="CHEBI:18420"/>
    </cofactor>
</comment>
<evidence type="ECO:0000259" key="20">
    <source>
        <dbReference type="PROSITE" id="PS51462"/>
    </source>
</evidence>
<sequence>MPGNGNVDTPVLTVGAYTLRGLLPGDANAIHRLVNDWNVIRMLSRLPFPYPHDLASEWIAGTARQAADGTAYHFAVIDNQTGSLIGCVGLTLDSRQGLRSASLGYWIGRAHWGRGVASLAANRVCRWALANLRLDRLEATAAQDNAGSVAVLKRIGFRQTGTATRPFMARGGEIPVFTFEAERSDFDAIREMTGSSEGGAETVREQPEALVSGRRLVLVVAVALIDSDGRILLARRPEGKTLAGLWEFPGGKVDAGETPEAALIRELDEELGIDVSRACLAPFTFVSHAYEKFDLLMPLWLCRRWHGTPQGREGQALAWVRAENLEKYPMPPADLPLIPFLRDLL</sequence>
<feature type="binding site" evidence="18">
    <location>
        <position position="270"/>
    </location>
    <ligand>
        <name>Mg(2+)</name>
        <dbReference type="ChEBI" id="CHEBI:18420"/>
    </ligand>
</feature>
<dbReference type="PROSITE" id="PS51186">
    <property type="entry name" value="GNAT"/>
    <property type="match status" value="1"/>
</dbReference>
<evidence type="ECO:0000256" key="15">
    <source>
        <dbReference type="ARBA" id="ARBA00041979"/>
    </source>
</evidence>
<dbReference type="SUPFAM" id="SSF55729">
    <property type="entry name" value="Acyl-CoA N-acyltransferases (Nat)"/>
    <property type="match status" value="1"/>
</dbReference>
<evidence type="ECO:0000256" key="10">
    <source>
        <dbReference type="ARBA" id="ARBA00035861"/>
    </source>
</evidence>
<dbReference type="FunFam" id="3.90.79.10:FF:000014">
    <property type="entry name" value="8-oxo-dGTP diphosphatase MutT"/>
    <property type="match status" value="1"/>
</dbReference>
<dbReference type="NCBIfam" id="TIGR00586">
    <property type="entry name" value="mutt"/>
    <property type="match status" value="1"/>
</dbReference>
<dbReference type="PROSITE" id="PS00893">
    <property type="entry name" value="NUDIX_BOX"/>
    <property type="match status" value="1"/>
</dbReference>
<evidence type="ECO:0000256" key="17">
    <source>
        <dbReference type="PIRSR" id="PIRSR603561-1"/>
    </source>
</evidence>
<dbReference type="GO" id="GO:0035539">
    <property type="term" value="F:8-oxo-7,8-dihydrodeoxyguanosine triphosphate pyrophosphatase activity"/>
    <property type="evidence" value="ECO:0007669"/>
    <property type="project" value="UniProtKB-EC"/>
</dbReference>
<dbReference type="InterPro" id="IPR047127">
    <property type="entry name" value="MutT-like"/>
</dbReference>
<dbReference type="AlphaFoldDB" id="A0A511XNS4"/>
<evidence type="ECO:0000256" key="4">
    <source>
        <dbReference type="ARBA" id="ARBA00022705"/>
    </source>
</evidence>
<dbReference type="GO" id="GO:0044716">
    <property type="term" value="F:8-oxo-GDP phosphatase activity"/>
    <property type="evidence" value="ECO:0007669"/>
    <property type="project" value="TreeGrafter"/>
</dbReference>
<evidence type="ECO:0000256" key="7">
    <source>
        <dbReference type="ARBA" id="ARBA00022801"/>
    </source>
</evidence>
<feature type="binding site" evidence="18">
    <location>
        <position position="250"/>
    </location>
    <ligand>
        <name>Mg(2+)</name>
        <dbReference type="ChEBI" id="CHEBI:18420"/>
    </ligand>
</feature>
<dbReference type="InterPro" id="IPR000086">
    <property type="entry name" value="NUDIX_hydrolase_dom"/>
</dbReference>
<feature type="binding site" evidence="17">
    <location>
        <position position="236"/>
    </location>
    <ligand>
        <name>8-oxo-dGTP</name>
        <dbReference type="ChEBI" id="CHEBI:77896"/>
    </ligand>
</feature>
<evidence type="ECO:0000256" key="18">
    <source>
        <dbReference type="PIRSR" id="PIRSR603561-2"/>
    </source>
</evidence>
<dbReference type="SUPFAM" id="SSF55811">
    <property type="entry name" value="Nudix"/>
    <property type="match status" value="1"/>
</dbReference>
<comment type="catalytic activity">
    <reaction evidence="11">
        <text>8-oxo-GTP + H2O = 8-oxo-GMP + diphosphate + H(+)</text>
        <dbReference type="Rhea" id="RHEA:67616"/>
        <dbReference type="ChEBI" id="CHEBI:15377"/>
        <dbReference type="ChEBI" id="CHEBI:15378"/>
        <dbReference type="ChEBI" id="CHEBI:33019"/>
        <dbReference type="ChEBI" id="CHEBI:143553"/>
        <dbReference type="ChEBI" id="CHEBI:145694"/>
    </reaction>
</comment>
<evidence type="ECO:0000256" key="11">
    <source>
        <dbReference type="ARBA" id="ARBA00036904"/>
    </source>
</evidence>
<evidence type="ECO:0000256" key="1">
    <source>
        <dbReference type="ARBA" id="ARBA00001946"/>
    </source>
</evidence>
<organism evidence="21 22">
    <name type="scientific">Acetobacter oeni</name>
    <dbReference type="NCBI Taxonomy" id="304077"/>
    <lineage>
        <taxon>Bacteria</taxon>
        <taxon>Pseudomonadati</taxon>
        <taxon>Pseudomonadota</taxon>
        <taxon>Alphaproteobacteria</taxon>
        <taxon>Acetobacterales</taxon>
        <taxon>Acetobacteraceae</taxon>
        <taxon>Acetobacter</taxon>
    </lineage>
</organism>
<evidence type="ECO:0000256" key="16">
    <source>
        <dbReference type="ARBA" id="ARBA00042798"/>
    </source>
</evidence>
<keyword evidence="8 18" id="KW-0460">Magnesium</keyword>
<keyword evidence="9" id="KW-0234">DNA repair</keyword>
<evidence type="ECO:0000313" key="21">
    <source>
        <dbReference type="EMBL" id="GEN64602.1"/>
    </source>
</evidence>
<evidence type="ECO:0000256" key="12">
    <source>
        <dbReference type="ARBA" id="ARBA00038905"/>
    </source>
</evidence>
<evidence type="ECO:0000256" key="8">
    <source>
        <dbReference type="ARBA" id="ARBA00022842"/>
    </source>
</evidence>
<dbReference type="InterPro" id="IPR003561">
    <property type="entry name" value="Mutator_MutT"/>
</dbReference>
<keyword evidence="7" id="KW-0378">Hydrolase</keyword>
<feature type="domain" description="Nudix hydrolase" evidence="20">
    <location>
        <begin position="215"/>
        <end position="343"/>
    </location>
</feature>
<dbReference type="InterPro" id="IPR020476">
    <property type="entry name" value="Nudix_hydrolase"/>
</dbReference>
<dbReference type="CDD" id="cd03425">
    <property type="entry name" value="NUDIX_MutT_NudA_like"/>
    <property type="match status" value="1"/>
</dbReference>
<feature type="binding site" evidence="17">
    <location>
        <begin position="247"/>
        <end position="250"/>
    </location>
    <ligand>
        <name>8-oxo-dGTP</name>
        <dbReference type="ChEBI" id="CHEBI:77896"/>
    </ligand>
</feature>
<dbReference type="PANTHER" id="PTHR47707">
    <property type="entry name" value="8-OXO-DGTP DIPHOSPHATASE"/>
    <property type="match status" value="1"/>
</dbReference>
<protein>
    <recommendedName>
        <fullName evidence="13">8-oxo-dGTP diphosphatase</fullName>
        <ecNumber evidence="12">3.6.1.55</ecNumber>
    </recommendedName>
    <alternativeName>
        <fullName evidence="16">7,8-dihydro-8-oxoguanine-triphosphatase</fullName>
    </alternativeName>
    <alternativeName>
        <fullName evidence="15">Mutator protein MutT</fullName>
    </alternativeName>
    <alternativeName>
        <fullName evidence="14">dGTP pyrophosphohydrolase</fullName>
    </alternativeName>
</protein>
<dbReference type="Gene3D" id="3.90.79.10">
    <property type="entry name" value="Nucleoside Triphosphate Pyrophosphohydrolase"/>
    <property type="match status" value="1"/>
</dbReference>
<dbReference type="GO" id="GO:0016747">
    <property type="term" value="F:acyltransferase activity, transferring groups other than amino-acyl groups"/>
    <property type="evidence" value="ECO:0007669"/>
    <property type="project" value="InterPro"/>
</dbReference>
<dbReference type="GO" id="GO:0008413">
    <property type="term" value="F:8-oxo-7,8-dihydroguanosine triphosphate pyrophosphatase activity"/>
    <property type="evidence" value="ECO:0007669"/>
    <property type="project" value="InterPro"/>
</dbReference>
<dbReference type="InterPro" id="IPR016181">
    <property type="entry name" value="Acyl_CoA_acyltransferase"/>
</dbReference>
<proteinExistence type="inferred from homology"/>
<reference evidence="21 22" key="1">
    <citation type="submission" date="2019-07" db="EMBL/GenBank/DDBJ databases">
        <title>Whole genome shotgun sequence of Acetobacter oeni NBRC 105207.</title>
        <authorList>
            <person name="Hosoyama A."/>
            <person name="Uohara A."/>
            <person name="Ohji S."/>
            <person name="Ichikawa N."/>
        </authorList>
    </citation>
    <scope>NUCLEOTIDE SEQUENCE [LARGE SCALE GENOMIC DNA]</scope>
    <source>
        <strain evidence="21 22">NBRC 105207</strain>
    </source>
</reference>
<accession>A0A511XNS4</accession>
<dbReference type="PROSITE" id="PS51462">
    <property type="entry name" value="NUDIX"/>
    <property type="match status" value="1"/>
</dbReference>
<dbReference type="GO" id="GO:0044715">
    <property type="term" value="F:8-oxo-dGDP phosphatase activity"/>
    <property type="evidence" value="ECO:0007669"/>
    <property type="project" value="TreeGrafter"/>
</dbReference>
<evidence type="ECO:0000259" key="19">
    <source>
        <dbReference type="PROSITE" id="PS51186"/>
    </source>
</evidence>
<comment type="similarity">
    <text evidence="2">Belongs to the Nudix hydrolase family.</text>
</comment>
<evidence type="ECO:0000256" key="2">
    <source>
        <dbReference type="ARBA" id="ARBA00005582"/>
    </source>
</evidence>
<keyword evidence="3" id="KW-0515">Mutator protein</keyword>
<dbReference type="Gene3D" id="3.40.630.30">
    <property type="match status" value="1"/>
</dbReference>
<comment type="catalytic activity">
    <reaction evidence="10">
        <text>8-oxo-dGTP + H2O = 8-oxo-dGMP + diphosphate + H(+)</text>
        <dbReference type="Rhea" id="RHEA:31575"/>
        <dbReference type="ChEBI" id="CHEBI:15377"/>
        <dbReference type="ChEBI" id="CHEBI:15378"/>
        <dbReference type="ChEBI" id="CHEBI:33019"/>
        <dbReference type="ChEBI" id="CHEBI:63224"/>
        <dbReference type="ChEBI" id="CHEBI:77896"/>
        <dbReference type="EC" id="3.6.1.55"/>
    </reaction>
</comment>
<dbReference type="GO" id="GO:0046872">
    <property type="term" value="F:metal ion binding"/>
    <property type="evidence" value="ECO:0007669"/>
    <property type="project" value="UniProtKB-KW"/>
</dbReference>
<gene>
    <name evidence="21" type="ORF">AOE01nite_28260</name>
</gene>
<evidence type="ECO:0000256" key="9">
    <source>
        <dbReference type="ARBA" id="ARBA00023204"/>
    </source>
</evidence>
<dbReference type="InterPro" id="IPR000182">
    <property type="entry name" value="GNAT_dom"/>
</dbReference>
<dbReference type="Pfam" id="PF13302">
    <property type="entry name" value="Acetyltransf_3"/>
    <property type="match status" value="1"/>
</dbReference>
<dbReference type="PANTHER" id="PTHR47707:SF1">
    <property type="entry name" value="NUDIX HYDROLASE FAMILY PROTEIN"/>
    <property type="match status" value="1"/>
</dbReference>
<keyword evidence="6" id="KW-0227">DNA damage</keyword>
<comment type="caution">
    <text evidence="21">The sequence shown here is derived from an EMBL/GenBank/DDBJ whole genome shotgun (WGS) entry which is preliminary data.</text>
</comment>
<dbReference type="GO" id="GO:0006260">
    <property type="term" value="P:DNA replication"/>
    <property type="evidence" value="ECO:0007669"/>
    <property type="project" value="UniProtKB-KW"/>
</dbReference>
<dbReference type="PRINTS" id="PR00502">
    <property type="entry name" value="NUDIXFAMILY"/>
</dbReference>
<dbReference type="RefSeq" id="WP_373322030.1">
    <property type="nucleotide sequence ID" value="NZ_BJYG01000047.1"/>
</dbReference>
<dbReference type="InterPro" id="IPR020084">
    <property type="entry name" value="NUDIX_hydrolase_CS"/>
</dbReference>
<name>A0A511XNS4_9PROT</name>